<feature type="DNA-binding region" description="H-T-H motif" evidence="2">
    <location>
        <begin position="18"/>
        <end position="37"/>
    </location>
</feature>
<keyword evidence="5" id="KW-1185">Reference proteome</keyword>
<comment type="caution">
    <text evidence="4">The sequence shown here is derived from an EMBL/GenBank/DDBJ whole genome shotgun (WGS) entry which is preliminary data.</text>
</comment>
<dbReference type="OrthoDB" id="9816431at2"/>
<dbReference type="Pfam" id="PF00440">
    <property type="entry name" value="TetR_N"/>
    <property type="match status" value="1"/>
</dbReference>
<evidence type="ECO:0000259" key="3">
    <source>
        <dbReference type="PROSITE" id="PS50977"/>
    </source>
</evidence>
<dbReference type="GO" id="GO:0003677">
    <property type="term" value="F:DNA binding"/>
    <property type="evidence" value="ECO:0007669"/>
    <property type="project" value="UniProtKB-UniRule"/>
</dbReference>
<dbReference type="SUPFAM" id="SSF46689">
    <property type="entry name" value="Homeodomain-like"/>
    <property type="match status" value="1"/>
</dbReference>
<evidence type="ECO:0000256" key="2">
    <source>
        <dbReference type="PROSITE-ProRule" id="PRU00335"/>
    </source>
</evidence>
<evidence type="ECO:0000256" key="1">
    <source>
        <dbReference type="ARBA" id="ARBA00023125"/>
    </source>
</evidence>
<dbReference type="InterPro" id="IPR009057">
    <property type="entry name" value="Homeodomain-like_sf"/>
</dbReference>
<dbReference type="AlphaFoldDB" id="A0A8S9SWU9"/>
<dbReference type="RefSeq" id="WP_038081758.1">
    <property type="nucleotide sequence ID" value="NZ_JHEG04000001.1"/>
</dbReference>
<keyword evidence="1 2" id="KW-0238">DNA-binding</keyword>
<sequence length="65" mass="7472">MLEDATRVCLELGYDLIDMDILSREAHVAKRTIYQNFGGKEELFGAVVRHLSDTILRMLFLRSTV</sequence>
<proteinExistence type="predicted"/>
<accession>A0A8S9SWU9</accession>
<organism evidence="4 5">
    <name type="scientific">Tolypothrix bouteillei VB521301</name>
    <dbReference type="NCBI Taxonomy" id="1479485"/>
    <lineage>
        <taxon>Bacteria</taxon>
        <taxon>Bacillati</taxon>
        <taxon>Cyanobacteriota</taxon>
        <taxon>Cyanophyceae</taxon>
        <taxon>Nostocales</taxon>
        <taxon>Tolypothrichaceae</taxon>
        <taxon>Tolypothrix</taxon>
    </lineage>
</organism>
<dbReference type="PROSITE" id="PS50977">
    <property type="entry name" value="HTH_TETR_2"/>
    <property type="match status" value="1"/>
</dbReference>
<name>A0A8S9SWU9_9CYAN</name>
<reference evidence="4" key="2">
    <citation type="submission" date="2019-11" db="EMBL/GenBank/DDBJ databases">
        <title>Improved Assembly of Tolypothrix boutellei genome.</title>
        <authorList>
            <person name="Sarangi A.N."/>
            <person name="Mukherjee M."/>
            <person name="Ghosh S."/>
            <person name="Singh D."/>
            <person name="Das A."/>
            <person name="Kant S."/>
            <person name="Prusty A."/>
            <person name="Tripathy S."/>
        </authorList>
    </citation>
    <scope>NUCLEOTIDE SEQUENCE</scope>
    <source>
        <strain evidence="4">VB521301</strain>
    </source>
</reference>
<evidence type="ECO:0000313" key="5">
    <source>
        <dbReference type="Proteomes" id="UP000029738"/>
    </source>
</evidence>
<feature type="domain" description="HTH tetR-type" evidence="3">
    <location>
        <begin position="1"/>
        <end position="55"/>
    </location>
</feature>
<protein>
    <submittedName>
        <fullName evidence="4">Helix-turn-helix transcriptional regulator</fullName>
    </submittedName>
</protein>
<gene>
    <name evidence="4" type="ORF">DA73_0400003015</name>
</gene>
<evidence type="ECO:0000313" key="4">
    <source>
        <dbReference type="EMBL" id="KAF3884555.1"/>
    </source>
</evidence>
<dbReference type="EMBL" id="JHEG04000001">
    <property type="protein sequence ID" value="KAF3884555.1"/>
    <property type="molecule type" value="Genomic_DNA"/>
</dbReference>
<reference evidence="4" key="1">
    <citation type="journal article" date="2015" name="Genome Announc.">
        <title>Draft Genome Sequence of Tolypothrix boutellei Strain VB521301.</title>
        <authorList>
            <person name="Chandrababunaidu M.M."/>
            <person name="Singh D."/>
            <person name="Sen D."/>
            <person name="Bhan S."/>
            <person name="Das S."/>
            <person name="Gupta A."/>
            <person name="Adhikary S.P."/>
            <person name="Tripathy S."/>
        </authorList>
    </citation>
    <scope>NUCLEOTIDE SEQUENCE</scope>
    <source>
        <strain evidence="4">VB521301</strain>
    </source>
</reference>
<dbReference type="Gene3D" id="1.10.357.10">
    <property type="entry name" value="Tetracycline Repressor, domain 2"/>
    <property type="match status" value="1"/>
</dbReference>
<dbReference type="InterPro" id="IPR001647">
    <property type="entry name" value="HTH_TetR"/>
</dbReference>
<dbReference type="Proteomes" id="UP000029738">
    <property type="component" value="Unassembled WGS sequence"/>
</dbReference>